<feature type="compositionally biased region" description="Basic and acidic residues" evidence="1">
    <location>
        <begin position="72"/>
        <end position="94"/>
    </location>
</feature>
<sequence length="112" mass="12954">MKKNEKGKEKKKKEKKMEEKEKMKEKEEYEGGEEEEEASVLTASVGSESARGPRDSSRSATYRTLGFSLEAMVERRNEREERRRRRGGEEEKRTAPGRRSHQNSGKDGGINY</sequence>
<evidence type="ECO:0000313" key="3">
    <source>
        <dbReference type="Proteomes" id="UP000314294"/>
    </source>
</evidence>
<evidence type="ECO:0000313" key="2">
    <source>
        <dbReference type="EMBL" id="TNN27505.1"/>
    </source>
</evidence>
<name>A0A4Z2EFL4_9TELE</name>
<comment type="caution">
    <text evidence="2">The sequence shown here is derived from an EMBL/GenBank/DDBJ whole genome shotgun (WGS) entry which is preliminary data.</text>
</comment>
<accession>A0A4Z2EFL4</accession>
<dbReference type="EMBL" id="SRLO01008182">
    <property type="protein sequence ID" value="TNN27505.1"/>
    <property type="molecule type" value="Genomic_DNA"/>
</dbReference>
<evidence type="ECO:0000256" key="1">
    <source>
        <dbReference type="SAM" id="MobiDB-lite"/>
    </source>
</evidence>
<feature type="region of interest" description="Disordered" evidence="1">
    <location>
        <begin position="1"/>
        <end position="112"/>
    </location>
</feature>
<proteinExistence type="predicted"/>
<reference evidence="2 3" key="1">
    <citation type="submission" date="2019-03" db="EMBL/GenBank/DDBJ databases">
        <title>First draft genome of Liparis tanakae, snailfish: a comprehensive survey of snailfish specific genes.</title>
        <authorList>
            <person name="Kim W."/>
            <person name="Song I."/>
            <person name="Jeong J.-H."/>
            <person name="Kim D."/>
            <person name="Kim S."/>
            <person name="Ryu S."/>
            <person name="Song J.Y."/>
            <person name="Lee S.K."/>
        </authorList>
    </citation>
    <scope>NUCLEOTIDE SEQUENCE [LARGE SCALE GENOMIC DNA]</scope>
    <source>
        <tissue evidence="2">Muscle</tissue>
    </source>
</reference>
<dbReference type="Proteomes" id="UP000314294">
    <property type="component" value="Unassembled WGS sequence"/>
</dbReference>
<gene>
    <name evidence="2" type="ORF">EYF80_062350</name>
</gene>
<keyword evidence="3" id="KW-1185">Reference proteome</keyword>
<dbReference type="AlphaFoldDB" id="A0A4Z2EFL4"/>
<feature type="compositionally biased region" description="Basic and acidic residues" evidence="1">
    <location>
        <begin position="15"/>
        <end position="29"/>
    </location>
</feature>
<protein>
    <submittedName>
        <fullName evidence="2">Uncharacterized protein</fullName>
    </submittedName>
</protein>
<organism evidence="2 3">
    <name type="scientific">Liparis tanakae</name>
    <name type="common">Tanaka's snailfish</name>
    <dbReference type="NCBI Taxonomy" id="230148"/>
    <lineage>
        <taxon>Eukaryota</taxon>
        <taxon>Metazoa</taxon>
        <taxon>Chordata</taxon>
        <taxon>Craniata</taxon>
        <taxon>Vertebrata</taxon>
        <taxon>Euteleostomi</taxon>
        <taxon>Actinopterygii</taxon>
        <taxon>Neopterygii</taxon>
        <taxon>Teleostei</taxon>
        <taxon>Neoteleostei</taxon>
        <taxon>Acanthomorphata</taxon>
        <taxon>Eupercaria</taxon>
        <taxon>Perciformes</taxon>
        <taxon>Cottioidei</taxon>
        <taxon>Cottales</taxon>
        <taxon>Liparidae</taxon>
        <taxon>Liparis</taxon>
    </lineage>
</organism>